<name>A0A8H6X2Q2_9AGAR</name>
<protein>
    <submittedName>
        <fullName evidence="2">Uncharacterized protein</fullName>
    </submittedName>
</protein>
<reference evidence="2" key="1">
    <citation type="submission" date="2020-05" db="EMBL/GenBank/DDBJ databases">
        <title>Mycena genomes resolve the evolution of fungal bioluminescence.</title>
        <authorList>
            <person name="Tsai I.J."/>
        </authorList>
    </citation>
    <scope>NUCLEOTIDE SEQUENCE</scope>
    <source>
        <strain evidence="2">CCC161011</strain>
    </source>
</reference>
<feature type="region of interest" description="Disordered" evidence="1">
    <location>
        <begin position="523"/>
        <end position="561"/>
    </location>
</feature>
<proteinExistence type="predicted"/>
<dbReference type="AlphaFoldDB" id="A0A8H6X2Q2"/>
<organism evidence="2 3">
    <name type="scientific">Mycena venus</name>
    <dbReference type="NCBI Taxonomy" id="2733690"/>
    <lineage>
        <taxon>Eukaryota</taxon>
        <taxon>Fungi</taxon>
        <taxon>Dikarya</taxon>
        <taxon>Basidiomycota</taxon>
        <taxon>Agaricomycotina</taxon>
        <taxon>Agaricomycetes</taxon>
        <taxon>Agaricomycetidae</taxon>
        <taxon>Agaricales</taxon>
        <taxon>Marasmiineae</taxon>
        <taxon>Mycenaceae</taxon>
        <taxon>Mycena</taxon>
    </lineage>
</organism>
<accession>A0A8H6X2Q2</accession>
<comment type="caution">
    <text evidence="2">The sequence shown here is derived from an EMBL/GenBank/DDBJ whole genome shotgun (WGS) entry which is preliminary data.</text>
</comment>
<evidence type="ECO:0000256" key="1">
    <source>
        <dbReference type="SAM" id="MobiDB-lite"/>
    </source>
</evidence>
<keyword evidence="3" id="KW-1185">Reference proteome</keyword>
<gene>
    <name evidence="2" type="ORF">MVEN_02375000</name>
</gene>
<sequence>MDNKTRTSPEDFTPQRNLGTCNAASVHNSAGDINISGCITNVTYSTSRAVAPTVGSDFHTIALGDIDLQREIKVDYATAVVELQHERTCVRRVYSARVNGTGVTLTVYQGYDAGEVRRTLCESCAAIKCRSNGSKIWISISQSGNHPNLLQLWGTVSLGKIHAMVFHDDLVPLREFVSLQSPCTQVYIYAYCSFEFRAARQYLKCACQLNMYWDECTLWIRRSTGQLCADLTSSRNPIYLVSELDEITNIQTRRSPSALYTEAVVSEFLTLEAYHKICWFNLKQSRHITVSLPMTVRLGAVICCPSSNGFDELIEIARLVNVEIYHSRWTGGPVGETMEDGCTRFECRDVLDSNFQLSVLSTGHSKSWLSQANYMFCHLGITSNLEDYAVFVCCPDFRLSVSGAAENTPSGYLFLCPAHDFQIGPSSFKWPDCPAYWSLDPSGVKRLTMEQAERLGFPSVRLRTGVWGFFWDESVYAGLRQFHQAKGFDPESQDVARHLGCGPFELAPNMNVPFGHVDGAGSCGDEQAGIDGTHKLDDTPSSSRGDQGDTGGGGLEMPNPHDEIIPVSMTLKFLLNLELVLILFLALSSLCD</sequence>
<evidence type="ECO:0000313" key="2">
    <source>
        <dbReference type="EMBL" id="KAF7333097.1"/>
    </source>
</evidence>
<evidence type="ECO:0000313" key="3">
    <source>
        <dbReference type="Proteomes" id="UP000620124"/>
    </source>
</evidence>
<dbReference type="Proteomes" id="UP000620124">
    <property type="component" value="Unassembled WGS sequence"/>
</dbReference>
<dbReference type="EMBL" id="JACAZI010000030">
    <property type="protein sequence ID" value="KAF7333097.1"/>
    <property type="molecule type" value="Genomic_DNA"/>
</dbReference>